<organism evidence="4 5">
    <name type="scientific">Kineobactrum sediminis</name>
    <dbReference type="NCBI Taxonomy" id="1905677"/>
    <lineage>
        <taxon>Bacteria</taxon>
        <taxon>Pseudomonadati</taxon>
        <taxon>Pseudomonadota</taxon>
        <taxon>Gammaproteobacteria</taxon>
        <taxon>Cellvibrionales</taxon>
        <taxon>Halieaceae</taxon>
        <taxon>Kineobactrum</taxon>
    </lineage>
</organism>
<comment type="caution">
    <text evidence="4">The sequence shown here is derived from an EMBL/GenBank/DDBJ whole genome shotgun (WGS) entry which is preliminary data.</text>
</comment>
<keyword evidence="3" id="KW-0998">Cell outer membrane</keyword>
<sequence>MTSILTSIFRPPPNSNGGYIEGSEGWSQELVLTSKHDGAFQWTADAYYFDLKDYNSFYIYEQTVRDDSTRPVIETDQGTFIILEGTDIVSDATLLNGFFANAVEIETEYWGLFAQGEYSLTDSLRLIAGMRYNDETKSTDCGGSNFTGDTNGDGVIDRVVNVKDGVVGSSPLILPEIDARRTPGFCVLDAGGPIPGVTSAAATWGLPQSGCYR</sequence>
<accession>A0A2N5XZ34</accession>
<dbReference type="RefSeq" id="WP_101522416.1">
    <property type="nucleotide sequence ID" value="NZ_PKLZ01000013.1"/>
</dbReference>
<keyword evidence="5" id="KW-1185">Reference proteome</keyword>
<evidence type="ECO:0000313" key="5">
    <source>
        <dbReference type="Proteomes" id="UP000234845"/>
    </source>
</evidence>
<dbReference type="EMBL" id="PKLZ01000013">
    <property type="protein sequence ID" value="PLW81410.1"/>
    <property type="molecule type" value="Genomic_DNA"/>
</dbReference>
<protein>
    <submittedName>
        <fullName evidence="4">Uncharacterized protein</fullName>
    </submittedName>
</protein>
<reference evidence="5" key="1">
    <citation type="submission" date="2017-11" db="EMBL/GenBank/DDBJ databases">
        <title>The draft genome sequence of Chromatocurvus sp. F02.</title>
        <authorList>
            <person name="Du Z.-J."/>
            <person name="Chang Y.-Q."/>
        </authorList>
    </citation>
    <scope>NUCLEOTIDE SEQUENCE [LARGE SCALE GENOMIC DNA]</scope>
    <source>
        <strain evidence="5">F02</strain>
    </source>
</reference>
<dbReference type="Proteomes" id="UP000234845">
    <property type="component" value="Unassembled WGS sequence"/>
</dbReference>
<gene>
    <name evidence="4" type="ORF">CWI75_15375</name>
</gene>
<dbReference type="GO" id="GO:0009279">
    <property type="term" value="C:cell outer membrane"/>
    <property type="evidence" value="ECO:0007669"/>
    <property type="project" value="UniProtKB-SubCell"/>
</dbReference>
<dbReference type="OrthoDB" id="7051185at2"/>
<evidence type="ECO:0000256" key="3">
    <source>
        <dbReference type="ARBA" id="ARBA00023237"/>
    </source>
</evidence>
<evidence type="ECO:0000313" key="4">
    <source>
        <dbReference type="EMBL" id="PLW81410.1"/>
    </source>
</evidence>
<keyword evidence="2" id="KW-0472">Membrane</keyword>
<evidence type="ECO:0000256" key="2">
    <source>
        <dbReference type="ARBA" id="ARBA00023136"/>
    </source>
</evidence>
<dbReference type="SUPFAM" id="SSF56935">
    <property type="entry name" value="Porins"/>
    <property type="match status" value="1"/>
</dbReference>
<evidence type="ECO:0000256" key="1">
    <source>
        <dbReference type="ARBA" id="ARBA00004442"/>
    </source>
</evidence>
<dbReference type="InterPro" id="IPR036942">
    <property type="entry name" value="Beta-barrel_TonB_sf"/>
</dbReference>
<comment type="subcellular location">
    <subcellularLocation>
        <location evidence="1">Cell outer membrane</location>
    </subcellularLocation>
</comment>
<dbReference type="Gene3D" id="2.40.170.20">
    <property type="entry name" value="TonB-dependent receptor, beta-barrel domain"/>
    <property type="match status" value="1"/>
</dbReference>
<dbReference type="AlphaFoldDB" id="A0A2N5XZ34"/>
<name>A0A2N5XZ34_9GAMM</name>
<proteinExistence type="predicted"/>